<dbReference type="Proteomes" id="UP000046187">
    <property type="component" value="Unassembled WGS sequence"/>
</dbReference>
<dbReference type="Gene3D" id="3.40.50.1820">
    <property type="entry name" value="alpha/beta hydrolase"/>
    <property type="match status" value="1"/>
</dbReference>
<dbReference type="EMBL" id="CXOI01000033">
    <property type="protein sequence ID" value="CTP87756.1"/>
    <property type="molecule type" value="Genomic_DNA"/>
</dbReference>
<keyword evidence="2" id="KW-0121">Carboxypeptidase</keyword>
<reference evidence="3" key="1">
    <citation type="submission" date="2015-07" db="EMBL/GenBank/DDBJ databases">
        <authorList>
            <person name="Wibberg D."/>
        </authorList>
    </citation>
    <scope>NUCLEOTIDE SEQUENCE [LARGE SCALE GENOMIC DNA]</scope>
</reference>
<feature type="signal peptide" evidence="1">
    <location>
        <begin position="1"/>
        <end position="37"/>
    </location>
</feature>
<protein>
    <submittedName>
        <fullName evidence="2">Carboxypeptidase C (Cathepsin A)</fullName>
    </submittedName>
</protein>
<dbReference type="SUPFAM" id="SSF53474">
    <property type="entry name" value="alpha/beta-Hydrolases"/>
    <property type="match status" value="1"/>
</dbReference>
<dbReference type="GO" id="GO:0006508">
    <property type="term" value="P:proteolysis"/>
    <property type="evidence" value="ECO:0007669"/>
    <property type="project" value="InterPro"/>
</dbReference>
<keyword evidence="2" id="KW-0378">Hydrolase</keyword>
<evidence type="ECO:0000256" key="1">
    <source>
        <dbReference type="SAM" id="SignalP"/>
    </source>
</evidence>
<gene>
    <name evidence="2" type="ORF">XTALMG727_2141</name>
</gene>
<organism evidence="2 3">
    <name type="scientific">Xanthomonas graminis pv. arrhenatheri LMG 727</name>
    <dbReference type="NCBI Taxonomy" id="1195923"/>
    <lineage>
        <taxon>Bacteria</taxon>
        <taxon>Pseudomonadati</taxon>
        <taxon>Pseudomonadota</taxon>
        <taxon>Gammaproteobacteria</taxon>
        <taxon>Lysobacterales</taxon>
        <taxon>Lysobacteraceae</taxon>
        <taxon>Xanthomonas</taxon>
        <taxon>Xanthomonas translucens group</taxon>
        <taxon>Xanthomonas graminis</taxon>
    </lineage>
</organism>
<accession>A0A0K2ZPL8</accession>
<feature type="chain" id="PRO_5005492797" evidence="1">
    <location>
        <begin position="38"/>
        <end position="582"/>
    </location>
</feature>
<proteinExistence type="predicted"/>
<evidence type="ECO:0000313" key="3">
    <source>
        <dbReference type="Proteomes" id="UP000046187"/>
    </source>
</evidence>
<evidence type="ECO:0000313" key="2">
    <source>
        <dbReference type="EMBL" id="CTP87756.1"/>
    </source>
</evidence>
<dbReference type="AlphaFoldDB" id="A0A0K2ZPL8"/>
<keyword evidence="1" id="KW-0732">Signal</keyword>
<name>A0A0K2ZPL8_9XANT</name>
<keyword evidence="2" id="KW-0645">Protease</keyword>
<dbReference type="InterPro" id="IPR029058">
    <property type="entry name" value="AB_hydrolase_fold"/>
</dbReference>
<dbReference type="GO" id="GO:0004185">
    <property type="term" value="F:serine-type carboxypeptidase activity"/>
    <property type="evidence" value="ECO:0007669"/>
    <property type="project" value="InterPro"/>
</dbReference>
<keyword evidence="3" id="KW-1185">Reference proteome</keyword>
<sequence length="582" mass="63609">MMYRNTRAARWRVSFAGAGRLFAVAALLAGTQLPAGAQQLAQATDSPYVDRIAYSSKADAGLDPSVANERSALMHHVWHAGKPALAYTTRTGHLIARDASGRPQASMSYVAYSAASHDGKPRPVTFFYNGGPGSAAALLHLGSFAPTRLATAEPAFGSWPNYPMVENAESLIATTDMVFIDPPGTGLSEAILPNTNRSFWGCDSDVRVMRDFIRHYLQVNPRQDAPLYLYGESYGTARTDMLALALESAGVHLTGIVLQSSILNYFSDSMFSGSAYYPDYAKGMKYSGDTIADYLPSYAASAAYHRQTEVSASDAFYALQMRAFVSVVHNEFQRYGTSWTLSQYGFPTLLGKPVLPSDAVLERWRALSGLNTHALRGYFSTQPFADGLLPGSKIGRYDGRTSLRNDDPRLKQDDDPSSVLIERPLSNALQRQFPDYLGFSAPNASYVSLNMDTIDQWDFSHAGKVLPDTIPDLLGALRLNPALKVLALSGYHDLATPFYATEKQLARLRTIRGLKADVMVSNYAGGHMIYLDDNSRPKMQADLRDYYAGKQIRDAIPLSLLDSPWPDNRGVGTATPADAATH</sequence>
<dbReference type="Pfam" id="PF00450">
    <property type="entry name" value="Peptidase_S10"/>
    <property type="match status" value="1"/>
</dbReference>
<dbReference type="InterPro" id="IPR001563">
    <property type="entry name" value="Peptidase_S10"/>
</dbReference>